<protein>
    <recommendedName>
        <fullName evidence="5">Alcohol dehydrogenase-like C-terminal domain-containing protein</fullName>
    </recommendedName>
</protein>
<accession>A0A6P2D1E8</accession>
<evidence type="ECO:0000256" key="2">
    <source>
        <dbReference type="ARBA" id="ARBA00023002"/>
    </source>
</evidence>
<dbReference type="KEGG" id="gms:SOIL9_26230"/>
<keyword evidence="4" id="KW-1185">Reference proteome</keyword>
<proteinExistence type="predicted"/>
<keyword evidence="1" id="KW-0521">NADP</keyword>
<dbReference type="AlphaFoldDB" id="A0A6P2D1E8"/>
<dbReference type="EMBL" id="LR593886">
    <property type="protein sequence ID" value="VTR95091.1"/>
    <property type="molecule type" value="Genomic_DNA"/>
</dbReference>
<dbReference type="PANTHER" id="PTHR48106">
    <property type="entry name" value="QUINONE OXIDOREDUCTASE PIG3-RELATED"/>
    <property type="match status" value="1"/>
</dbReference>
<sequence>MRFLAQLARVCQFRLIAIVRRADHTDDLLRLGAHAVIDSSPQYAAQTVRALTAGAGADAGLECVGGSDAVELACGLRPGAPLVQYGLLSGVSPDLGAIASLGVRVEGFWLRNWLRSVPVGARAEAVTTVFQMIAEHRFRLDVHEAFTLRDVHHAVRKAEGSHLCGKIIIKN</sequence>
<evidence type="ECO:0008006" key="5">
    <source>
        <dbReference type="Google" id="ProtNLM"/>
    </source>
</evidence>
<gene>
    <name evidence="3" type="ORF">SOIL9_26230</name>
</gene>
<dbReference type="Gene3D" id="3.40.50.720">
    <property type="entry name" value="NAD(P)-binding Rossmann-like Domain"/>
    <property type="match status" value="1"/>
</dbReference>
<reference evidence="3 4" key="1">
    <citation type="submission" date="2019-05" db="EMBL/GenBank/DDBJ databases">
        <authorList>
            <consortium name="Science for Life Laboratories"/>
        </authorList>
    </citation>
    <scope>NUCLEOTIDE SEQUENCE [LARGE SCALE GENOMIC DNA]</scope>
    <source>
        <strain evidence="3">Soil9</strain>
    </source>
</reference>
<evidence type="ECO:0000313" key="3">
    <source>
        <dbReference type="EMBL" id="VTR95091.1"/>
    </source>
</evidence>
<evidence type="ECO:0000313" key="4">
    <source>
        <dbReference type="Proteomes" id="UP000464178"/>
    </source>
</evidence>
<dbReference type="GO" id="GO:0070402">
    <property type="term" value="F:NADPH binding"/>
    <property type="evidence" value="ECO:0007669"/>
    <property type="project" value="TreeGrafter"/>
</dbReference>
<dbReference type="Pfam" id="PF13602">
    <property type="entry name" value="ADH_zinc_N_2"/>
    <property type="match status" value="1"/>
</dbReference>
<evidence type="ECO:0000256" key="1">
    <source>
        <dbReference type="ARBA" id="ARBA00022857"/>
    </source>
</evidence>
<dbReference type="InterPro" id="IPR036291">
    <property type="entry name" value="NAD(P)-bd_dom_sf"/>
</dbReference>
<keyword evidence="2" id="KW-0560">Oxidoreductase</keyword>
<organism evidence="3 4">
    <name type="scientific">Gemmata massiliana</name>
    <dbReference type="NCBI Taxonomy" id="1210884"/>
    <lineage>
        <taxon>Bacteria</taxon>
        <taxon>Pseudomonadati</taxon>
        <taxon>Planctomycetota</taxon>
        <taxon>Planctomycetia</taxon>
        <taxon>Gemmatales</taxon>
        <taxon>Gemmataceae</taxon>
        <taxon>Gemmata</taxon>
    </lineage>
</organism>
<name>A0A6P2D1E8_9BACT</name>
<dbReference type="Gene3D" id="3.90.180.10">
    <property type="entry name" value="Medium-chain alcohol dehydrogenases, catalytic domain"/>
    <property type="match status" value="1"/>
</dbReference>
<dbReference type="Proteomes" id="UP000464178">
    <property type="component" value="Chromosome"/>
</dbReference>
<dbReference type="GO" id="GO:0016651">
    <property type="term" value="F:oxidoreductase activity, acting on NAD(P)H"/>
    <property type="evidence" value="ECO:0007669"/>
    <property type="project" value="TreeGrafter"/>
</dbReference>
<dbReference type="SUPFAM" id="SSF51735">
    <property type="entry name" value="NAD(P)-binding Rossmann-fold domains"/>
    <property type="match status" value="1"/>
</dbReference>
<dbReference type="PANTHER" id="PTHR48106:SF2">
    <property type="entry name" value="ZN2+-BINDING DEHYDROGENASE"/>
    <property type="match status" value="1"/>
</dbReference>
<dbReference type="RefSeq" id="WP_162669551.1">
    <property type="nucleotide sequence ID" value="NZ_LR593886.1"/>
</dbReference>